<accession>A0A3S5BM89</accession>
<comment type="caution">
    <text evidence="2">The sequence shown here is derived from an EMBL/GenBank/DDBJ whole genome shotgun (WGS) entry which is preliminary data.</text>
</comment>
<evidence type="ECO:0000313" key="2">
    <source>
        <dbReference type="EMBL" id="VEL09099.1"/>
    </source>
</evidence>
<protein>
    <recommendedName>
        <fullName evidence="4">B box-type domain-containing protein</fullName>
    </recommendedName>
</protein>
<keyword evidence="1" id="KW-0732">Signal</keyword>
<feature type="signal peptide" evidence="1">
    <location>
        <begin position="1"/>
        <end position="25"/>
    </location>
</feature>
<feature type="chain" id="PRO_5018752272" description="B box-type domain-containing protein" evidence="1">
    <location>
        <begin position="26"/>
        <end position="563"/>
    </location>
</feature>
<evidence type="ECO:0000313" key="3">
    <source>
        <dbReference type="Proteomes" id="UP000784294"/>
    </source>
</evidence>
<dbReference type="OrthoDB" id="1667110at2759"/>
<proteinExistence type="predicted"/>
<evidence type="ECO:0000256" key="1">
    <source>
        <dbReference type="SAM" id="SignalP"/>
    </source>
</evidence>
<dbReference type="Proteomes" id="UP000784294">
    <property type="component" value="Unassembled WGS sequence"/>
</dbReference>
<organism evidence="2 3">
    <name type="scientific">Protopolystoma xenopodis</name>
    <dbReference type="NCBI Taxonomy" id="117903"/>
    <lineage>
        <taxon>Eukaryota</taxon>
        <taxon>Metazoa</taxon>
        <taxon>Spiralia</taxon>
        <taxon>Lophotrochozoa</taxon>
        <taxon>Platyhelminthes</taxon>
        <taxon>Monogenea</taxon>
        <taxon>Polyopisthocotylea</taxon>
        <taxon>Polystomatidea</taxon>
        <taxon>Polystomatidae</taxon>
        <taxon>Protopolystoma</taxon>
    </lineage>
</organism>
<gene>
    <name evidence="2" type="ORF">PXEA_LOCUS2539</name>
</gene>
<evidence type="ECO:0008006" key="4">
    <source>
        <dbReference type="Google" id="ProtNLM"/>
    </source>
</evidence>
<sequence>MIECIGGLFCQLACLEASILTYGQAFCPFITDSGVGASHSAHPRLTWPDLRYLKGVTAPTQRLLSSEVACSTSGFLPTSKTVPQKSGTKSDTDDCQFTEYCPIASVAWKRPIQGVREMCDVCETTMFNTHWVCAKCGYSVCIVCYAAKMGHPLPPTLTLLTRTGCNYCVMGPTNSLPLGSRPQRDVGGSCGAERVSLINQLPPELTPELKTLVDDGDEDELDADRSRELHELSGKSCSKVHRAGFLITFSGLKSPISSPHSPFTSPAPLACFEFESVPTKTAGPQSCSSSYGTSAIFDGVITTTSSFNSRSIITSSTALHNTRIPCNNITSCLASRASNSVSSVSTTNTTKSTAHLTWSVCTANRQAHNPGKLILTSLLPHGAIGSLWRRLHRLTQQQGITLPGCVCNCTSISSASDQDVPLLTTSTSTKQETILQNRSDFSSSISPTNSSTHTGTINLSADLIITSRDRNLDQPLRTYSFTQKEIELARVLHLATPALNGLPSQVSLISDSDSSDVTSCSWIQVRSCLSRQGHRILRLKQAIHPGNLLAFQVVEDLTSFSTS</sequence>
<name>A0A3S5BM89_9PLAT</name>
<dbReference type="AlphaFoldDB" id="A0A3S5BM89"/>
<dbReference type="EMBL" id="CAAALY010005447">
    <property type="protein sequence ID" value="VEL09099.1"/>
    <property type="molecule type" value="Genomic_DNA"/>
</dbReference>
<reference evidence="2" key="1">
    <citation type="submission" date="2018-11" db="EMBL/GenBank/DDBJ databases">
        <authorList>
            <consortium name="Pathogen Informatics"/>
        </authorList>
    </citation>
    <scope>NUCLEOTIDE SEQUENCE</scope>
</reference>
<keyword evidence="3" id="KW-1185">Reference proteome</keyword>